<sequence>MRQVIAVAFSLFAATAAQAAEPATPKEAMAPLKPLVGRWQGEGWMSTPAAGRQTFLSEEIVSERVGGAALLVEGLHKSKVAPNPVVHDAMGVIVWSPRDKAYRFRTNLSTGMYGDHPMTVEPGKFTWGMTVGNGGKVEYVTQFTADTWHEAGRYSPDGQTWTPIFEMTLKKKP</sequence>
<evidence type="ECO:0000256" key="1">
    <source>
        <dbReference type="SAM" id="SignalP"/>
    </source>
</evidence>
<evidence type="ECO:0008006" key="3">
    <source>
        <dbReference type="Google" id="ProtNLM"/>
    </source>
</evidence>
<feature type="signal peptide" evidence="1">
    <location>
        <begin position="1"/>
        <end position="19"/>
    </location>
</feature>
<reference evidence="2" key="1">
    <citation type="submission" date="2024-06" db="EMBL/GenBank/DDBJ databases">
        <title>Caulobacter inopinatus, sp. nov.</title>
        <authorList>
            <person name="Donachie S.P."/>
        </authorList>
    </citation>
    <scope>NUCLEOTIDE SEQUENCE</scope>
    <source>
        <strain evidence="2">73W</strain>
    </source>
</reference>
<dbReference type="SUPFAM" id="SSF50814">
    <property type="entry name" value="Lipocalins"/>
    <property type="match status" value="1"/>
</dbReference>
<protein>
    <recommendedName>
        <fullName evidence="3">DUF1579 domain-containing protein</fullName>
    </recommendedName>
</protein>
<feature type="chain" id="PRO_5044307224" description="DUF1579 domain-containing protein" evidence="1">
    <location>
        <begin position="20"/>
        <end position="173"/>
    </location>
</feature>
<proteinExistence type="predicted"/>
<name>A0AB39KRU6_9CAUL</name>
<dbReference type="Gene3D" id="2.40.128.20">
    <property type="match status" value="1"/>
</dbReference>
<dbReference type="RefSeq" id="WP_369058877.1">
    <property type="nucleotide sequence ID" value="NZ_CP158375.1"/>
</dbReference>
<gene>
    <name evidence="2" type="ORF">ABOZ73_14640</name>
</gene>
<dbReference type="InterPro" id="IPR012674">
    <property type="entry name" value="Calycin"/>
</dbReference>
<dbReference type="AlphaFoldDB" id="A0AB39KRU6"/>
<keyword evidence="1" id="KW-0732">Signal</keyword>
<dbReference type="EMBL" id="CP158375">
    <property type="protein sequence ID" value="XDO96021.1"/>
    <property type="molecule type" value="Genomic_DNA"/>
</dbReference>
<evidence type="ECO:0000313" key="2">
    <source>
        <dbReference type="EMBL" id="XDO96021.1"/>
    </source>
</evidence>
<accession>A0AB39KRU6</accession>
<organism evidence="2">
    <name type="scientific">Caulobacter sp. 73W</name>
    <dbReference type="NCBI Taxonomy" id="3161137"/>
    <lineage>
        <taxon>Bacteria</taxon>
        <taxon>Pseudomonadati</taxon>
        <taxon>Pseudomonadota</taxon>
        <taxon>Alphaproteobacteria</taxon>
        <taxon>Caulobacterales</taxon>
        <taxon>Caulobacteraceae</taxon>
        <taxon>Caulobacter</taxon>
    </lineage>
</organism>